<dbReference type="EMBL" id="MU277237">
    <property type="protein sequence ID" value="KAI0058260.1"/>
    <property type="molecule type" value="Genomic_DNA"/>
</dbReference>
<gene>
    <name evidence="1" type="ORF">BV25DRAFT_1810990</name>
</gene>
<accession>A0ACB8SQL8</accession>
<sequence length="342" mass="38531">MPTSYSHGRVGRSATTKPRRESFDVNPASASLHHRSKSSRRAHDEGRPSTSSGYPEPRAEVRTQVAWQQRVFIEDMQRYNMLEIDPTTTARDVIRMLERQKQLEERKGAGGWMLFEVAHDFGMERPIRGFEIVSEVVNSWDKDKSVNFLVAKMTPLAVLLHPSTMPSSSPRHNGYVEWESKKGKWNKRWLELREHGLWLSKKDNGKDETFLCSLANFDAYTVTRLHKSPKPFVFAVKSTDNLTFFENAADYVHVFCCPDKDGQKWLEGILLARSYVINQERNIISTTSMPPSSAGPGKSLSRSGTRKGARPAQPLVNVSAPSSLPAMPAGNVFEPGSLLAKR</sequence>
<reference evidence="1" key="1">
    <citation type="submission" date="2021-03" db="EMBL/GenBank/DDBJ databases">
        <authorList>
            <consortium name="DOE Joint Genome Institute"/>
            <person name="Ahrendt S."/>
            <person name="Looney B.P."/>
            <person name="Miyauchi S."/>
            <person name="Morin E."/>
            <person name="Drula E."/>
            <person name="Courty P.E."/>
            <person name="Chicoki N."/>
            <person name="Fauchery L."/>
            <person name="Kohler A."/>
            <person name="Kuo A."/>
            <person name="Labutti K."/>
            <person name="Pangilinan J."/>
            <person name="Lipzen A."/>
            <person name="Riley R."/>
            <person name="Andreopoulos W."/>
            <person name="He G."/>
            <person name="Johnson J."/>
            <person name="Barry K.W."/>
            <person name="Grigoriev I.V."/>
            <person name="Nagy L."/>
            <person name="Hibbett D."/>
            <person name="Henrissat B."/>
            <person name="Matheny P.B."/>
            <person name="Labbe J."/>
            <person name="Martin F."/>
        </authorList>
    </citation>
    <scope>NUCLEOTIDE SEQUENCE</scope>
    <source>
        <strain evidence="1">HHB10654</strain>
    </source>
</reference>
<protein>
    <submittedName>
        <fullName evidence="1">Uncharacterized protein</fullName>
    </submittedName>
</protein>
<dbReference type="Proteomes" id="UP000814140">
    <property type="component" value="Unassembled WGS sequence"/>
</dbReference>
<evidence type="ECO:0000313" key="1">
    <source>
        <dbReference type="EMBL" id="KAI0058260.1"/>
    </source>
</evidence>
<reference evidence="1" key="2">
    <citation type="journal article" date="2022" name="New Phytol.">
        <title>Evolutionary transition to the ectomycorrhizal habit in the genomes of a hyperdiverse lineage of mushroom-forming fungi.</title>
        <authorList>
            <person name="Looney B."/>
            <person name="Miyauchi S."/>
            <person name="Morin E."/>
            <person name="Drula E."/>
            <person name="Courty P.E."/>
            <person name="Kohler A."/>
            <person name="Kuo A."/>
            <person name="LaButti K."/>
            <person name="Pangilinan J."/>
            <person name="Lipzen A."/>
            <person name="Riley R."/>
            <person name="Andreopoulos W."/>
            <person name="He G."/>
            <person name="Johnson J."/>
            <person name="Nolan M."/>
            <person name="Tritt A."/>
            <person name="Barry K.W."/>
            <person name="Grigoriev I.V."/>
            <person name="Nagy L.G."/>
            <person name="Hibbett D."/>
            <person name="Henrissat B."/>
            <person name="Matheny P.B."/>
            <person name="Labbe J."/>
            <person name="Martin F.M."/>
        </authorList>
    </citation>
    <scope>NUCLEOTIDE SEQUENCE</scope>
    <source>
        <strain evidence="1">HHB10654</strain>
    </source>
</reference>
<evidence type="ECO:0000313" key="2">
    <source>
        <dbReference type="Proteomes" id="UP000814140"/>
    </source>
</evidence>
<name>A0ACB8SQL8_9AGAM</name>
<comment type="caution">
    <text evidence="1">The sequence shown here is derived from an EMBL/GenBank/DDBJ whole genome shotgun (WGS) entry which is preliminary data.</text>
</comment>
<keyword evidence="2" id="KW-1185">Reference proteome</keyword>
<proteinExistence type="predicted"/>
<organism evidence="1 2">
    <name type="scientific">Artomyces pyxidatus</name>
    <dbReference type="NCBI Taxonomy" id="48021"/>
    <lineage>
        <taxon>Eukaryota</taxon>
        <taxon>Fungi</taxon>
        <taxon>Dikarya</taxon>
        <taxon>Basidiomycota</taxon>
        <taxon>Agaricomycotina</taxon>
        <taxon>Agaricomycetes</taxon>
        <taxon>Russulales</taxon>
        <taxon>Auriscalpiaceae</taxon>
        <taxon>Artomyces</taxon>
    </lineage>
</organism>